<keyword evidence="4" id="KW-1185">Reference proteome</keyword>
<dbReference type="Gene3D" id="3.30.1370.50">
    <property type="entry name" value="R3H-like domain"/>
    <property type="match status" value="1"/>
</dbReference>
<dbReference type="InterPro" id="IPR017330">
    <property type="entry name" value="SPAG7"/>
</dbReference>
<reference evidence="4" key="1">
    <citation type="submission" date="2017-01" db="EMBL/GenBank/DDBJ databases">
        <title>Comparative genomics of anhydrobiosis in the tardigrade Hypsibius dujardini.</title>
        <authorList>
            <person name="Yoshida Y."/>
            <person name="Koutsovoulos G."/>
            <person name="Laetsch D."/>
            <person name="Stevens L."/>
            <person name="Kumar S."/>
            <person name="Horikawa D."/>
            <person name="Ishino K."/>
            <person name="Komine S."/>
            <person name="Tomita M."/>
            <person name="Blaxter M."/>
            <person name="Arakawa K."/>
        </authorList>
    </citation>
    <scope>NUCLEOTIDE SEQUENCE [LARGE SCALE GENOMIC DNA]</scope>
    <source>
        <strain evidence="4">Z151</strain>
    </source>
</reference>
<name>A0A1W0X4R9_HYPEX</name>
<dbReference type="InterPro" id="IPR001374">
    <property type="entry name" value="R3H_dom"/>
</dbReference>
<accession>A0A1W0X4R9</accession>
<dbReference type="AlphaFoldDB" id="A0A1W0X4R9"/>
<dbReference type="InterPro" id="IPR036867">
    <property type="entry name" value="R3H_dom_sf"/>
</dbReference>
<dbReference type="OrthoDB" id="5979509at2759"/>
<dbReference type="Pfam" id="PF01424">
    <property type="entry name" value="R3H"/>
    <property type="match status" value="1"/>
</dbReference>
<gene>
    <name evidence="3" type="ORF">BV898_03680</name>
</gene>
<dbReference type="Proteomes" id="UP000192578">
    <property type="component" value="Unassembled WGS sequence"/>
</dbReference>
<dbReference type="PROSITE" id="PS51061">
    <property type="entry name" value="R3H"/>
    <property type="match status" value="1"/>
</dbReference>
<evidence type="ECO:0000313" key="4">
    <source>
        <dbReference type="Proteomes" id="UP000192578"/>
    </source>
</evidence>
<dbReference type="SMART" id="SM00393">
    <property type="entry name" value="R3H"/>
    <property type="match status" value="1"/>
</dbReference>
<proteinExistence type="predicted"/>
<evidence type="ECO:0000256" key="1">
    <source>
        <dbReference type="SAM" id="MobiDB-lite"/>
    </source>
</evidence>
<feature type="domain" description="R3H" evidence="2">
    <location>
        <begin position="39"/>
        <end position="103"/>
    </location>
</feature>
<evidence type="ECO:0000313" key="3">
    <source>
        <dbReference type="EMBL" id="OQV22506.1"/>
    </source>
</evidence>
<sequence length="227" mass="25321">MDIRELLSKQQGPPPQSASRKKEIAEARKADEARKKYLANYRLQATNAIAAFAADSARLKMKFSPADKTVRSIVHEIAEGHELVSHSFGEEGVNRHVYLFKKEYDLTEAELQCYRAGRKWEPSPVLPARAVAPSEPTTSNALPKTEPLPSLNLQSPIKPPNKSERVMARLAARSAELVQISRDSFGDVPVAGKTDRRTIAQVQADIQAKKKRKLLEVEREADPRDDS</sequence>
<protein>
    <submittedName>
        <fullName evidence="3">Sperm-associated antigen 7-like protein</fullName>
    </submittedName>
</protein>
<dbReference type="EMBL" id="MTYJ01000017">
    <property type="protein sequence ID" value="OQV22506.1"/>
    <property type="molecule type" value="Genomic_DNA"/>
</dbReference>
<feature type="region of interest" description="Disordered" evidence="1">
    <location>
        <begin position="1"/>
        <end position="26"/>
    </location>
</feature>
<dbReference type="PANTHER" id="PTHR13498:SF3">
    <property type="entry name" value="SPERM-ASSOCIATED ANTIGEN 7"/>
    <property type="match status" value="1"/>
</dbReference>
<dbReference type="SUPFAM" id="SSF82708">
    <property type="entry name" value="R3H domain"/>
    <property type="match status" value="1"/>
</dbReference>
<dbReference type="PANTHER" id="PTHR13498">
    <property type="entry name" value="SPERM ASSOCIATED ANTIGEN 7"/>
    <property type="match status" value="1"/>
</dbReference>
<dbReference type="GO" id="GO:0003676">
    <property type="term" value="F:nucleic acid binding"/>
    <property type="evidence" value="ECO:0007669"/>
    <property type="project" value="UniProtKB-UniRule"/>
</dbReference>
<feature type="region of interest" description="Disordered" evidence="1">
    <location>
        <begin position="129"/>
        <end position="161"/>
    </location>
</feature>
<organism evidence="3 4">
    <name type="scientific">Hypsibius exemplaris</name>
    <name type="common">Freshwater tardigrade</name>
    <dbReference type="NCBI Taxonomy" id="2072580"/>
    <lineage>
        <taxon>Eukaryota</taxon>
        <taxon>Metazoa</taxon>
        <taxon>Ecdysozoa</taxon>
        <taxon>Tardigrada</taxon>
        <taxon>Eutardigrada</taxon>
        <taxon>Parachela</taxon>
        <taxon>Hypsibioidea</taxon>
        <taxon>Hypsibiidae</taxon>
        <taxon>Hypsibius</taxon>
    </lineage>
</organism>
<evidence type="ECO:0000259" key="2">
    <source>
        <dbReference type="PROSITE" id="PS51061"/>
    </source>
</evidence>
<comment type="caution">
    <text evidence="3">The sequence shown here is derived from an EMBL/GenBank/DDBJ whole genome shotgun (WGS) entry which is preliminary data.</text>
</comment>